<proteinExistence type="predicted"/>
<keyword evidence="2" id="KW-0732">Signal</keyword>
<evidence type="ECO:0000313" key="4">
    <source>
        <dbReference type="Proteomes" id="UP000529637"/>
    </source>
</evidence>
<protein>
    <submittedName>
        <fullName evidence="3">Uncharacterized protein</fullName>
    </submittedName>
</protein>
<dbReference type="AlphaFoldDB" id="A0A7Y6TYW2"/>
<keyword evidence="4" id="KW-1185">Reference proteome</keyword>
<evidence type="ECO:0000313" key="3">
    <source>
        <dbReference type="EMBL" id="NUZ08481.1"/>
    </source>
</evidence>
<feature type="region of interest" description="Disordered" evidence="1">
    <location>
        <begin position="32"/>
        <end position="67"/>
    </location>
</feature>
<accession>A0A7Y6TYW2</accession>
<feature type="compositionally biased region" description="Basic and acidic residues" evidence="1">
    <location>
        <begin position="46"/>
        <end position="62"/>
    </location>
</feature>
<feature type="chain" id="PRO_5031568380" evidence="2">
    <location>
        <begin position="23"/>
        <end position="123"/>
    </location>
</feature>
<evidence type="ECO:0000256" key="2">
    <source>
        <dbReference type="SAM" id="SignalP"/>
    </source>
</evidence>
<evidence type="ECO:0000256" key="1">
    <source>
        <dbReference type="SAM" id="MobiDB-lite"/>
    </source>
</evidence>
<name>A0A7Y6TYW2_9BURK</name>
<gene>
    <name evidence="3" type="ORF">HQN59_22280</name>
</gene>
<dbReference type="RefSeq" id="WP_176071314.1">
    <property type="nucleotide sequence ID" value="NZ_JABWMJ010000013.1"/>
</dbReference>
<feature type="region of interest" description="Disordered" evidence="1">
    <location>
        <begin position="102"/>
        <end position="123"/>
    </location>
</feature>
<feature type="signal peptide" evidence="2">
    <location>
        <begin position="1"/>
        <end position="22"/>
    </location>
</feature>
<organism evidence="3 4">
    <name type="scientific">Piscinibacter koreensis</name>
    <dbReference type="NCBI Taxonomy" id="2742824"/>
    <lineage>
        <taxon>Bacteria</taxon>
        <taxon>Pseudomonadati</taxon>
        <taxon>Pseudomonadota</taxon>
        <taxon>Betaproteobacteria</taxon>
        <taxon>Burkholderiales</taxon>
        <taxon>Sphaerotilaceae</taxon>
        <taxon>Piscinibacter</taxon>
    </lineage>
</organism>
<dbReference type="Proteomes" id="UP000529637">
    <property type="component" value="Unassembled WGS sequence"/>
</dbReference>
<sequence length="123" mass="13230">MRRSIASLLVMVLLPWQALTWAATSLADETGAEGRHAMAHWSAAAHHHDDAHDQESDGFHQDDSDESIQHAVQSDAYLSAVAVLPAAIQLGAAVRMSAAQPAFRGHPCSSPFLEGPRRPPRSC</sequence>
<dbReference type="EMBL" id="JABWMJ010000013">
    <property type="protein sequence ID" value="NUZ08481.1"/>
    <property type="molecule type" value="Genomic_DNA"/>
</dbReference>
<reference evidence="3 4" key="1">
    <citation type="submission" date="2020-06" db="EMBL/GenBank/DDBJ databases">
        <title>Schlegella sp. ID0723 isolated from air conditioner.</title>
        <authorList>
            <person name="Kim D.Y."/>
            <person name="Kim D.-U."/>
        </authorList>
    </citation>
    <scope>NUCLEOTIDE SEQUENCE [LARGE SCALE GENOMIC DNA]</scope>
    <source>
        <strain evidence="3 4">ID0723</strain>
    </source>
</reference>
<comment type="caution">
    <text evidence="3">The sequence shown here is derived from an EMBL/GenBank/DDBJ whole genome shotgun (WGS) entry which is preliminary data.</text>
</comment>